<dbReference type="AlphaFoldDB" id="A0A1V0UQ67"/>
<organism evidence="9 10">
    <name type="scientific">Paenibacillus larvae subsp. pulvifaciens</name>
    <dbReference type="NCBI Taxonomy" id="1477"/>
    <lineage>
        <taxon>Bacteria</taxon>
        <taxon>Bacillati</taxon>
        <taxon>Bacillota</taxon>
        <taxon>Bacilli</taxon>
        <taxon>Bacillales</taxon>
        <taxon>Paenibacillaceae</taxon>
        <taxon>Paenibacillus</taxon>
    </lineage>
</organism>
<evidence type="ECO:0000256" key="7">
    <source>
        <dbReference type="ARBA" id="ARBA00023136"/>
    </source>
</evidence>
<feature type="transmembrane region" description="Helical" evidence="8">
    <location>
        <begin position="6"/>
        <end position="26"/>
    </location>
</feature>
<evidence type="ECO:0000256" key="1">
    <source>
        <dbReference type="ARBA" id="ARBA00004651"/>
    </source>
</evidence>
<feature type="transmembrane region" description="Helical" evidence="8">
    <location>
        <begin position="99"/>
        <end position="116"/>
    </location>
</feature>
<evidence type="ECO:0000256" key="5">
    <source>
        <dbReference type="ARBA" id="ARBA00022960"/>
    </source>
</evidence>
<dbReference type="Proteomes" id="UP000192727">
    <property type="component" value="Chromosome"/>
</dbReference>
<dbReference type="EMBL" id="CP020557">
    <property type="protein sequence ID" value="ARF67423.1"/>
    <property type="molecule type" value="Genomic_DNA"/>
</dbReference>
<keyword evidence="4 8" id="KW-0812">Transmembrane</keyword>
<protein>
    <submittedName>
        <fullName evidence="9">Rod shape-determining protein MreD</fullName>
    </submittedName>
</protein>
<evidence type="ECO:0000256" key="6">
    <source>
        <dbReference type="ARBA" id="ARBA00022989"/>
    </source>
</evidence>
<proteinExistence type="inferred from homology"/>
<evidence type="ECO:0000256" key="2">
    <source>
        <dbReference type="ARBA" id="ARBA00007776"/>
    </source>
</evidence>
<accession>A0A1V0UQ67</accession>
<feature type="transmembrane region" description="Helical" evidence="8">
    <location>
        <begin position="33"/>
        <end position="50"/>
    </location>
</feature>
<name>A0A1V0UQ67_9BACL</name>
<evidence type="ECO:0000313" key="9">
    <source>
        <dbReference type="EMBL" id="ARF67423.1"/>
    </source>
</evidence>
<comment type="subcellular location">
    <subcellularLocation>
        <location evidence="1">Cell membrane</location>
        <topology evidence="1">Multi-pass membrane protein</topology>
    </subcellularLocation>
</comment>
<comment type="similarity">
    <text evidence="2">Belongs to the MreD family.</text>
</comment>
<feature type="transmembrane region" description="Helical" evidence="8">
    <location>
        <begin position="136"/>
        <end position="158"/>
    </location>
</feature>
<reference evidence="9 10" key="1">
    <citation type="submission" date="2017-03" db="EMBL/GenBank/DDBJ databases">
        <title>Paenibacillus larvae genome sequencing.</title>
        <authorList>
            <person name="Dingman D.W."/>
        </authorList>
    </citation>
    <scope>NUCLEOTIDE SEQUENCE [LARGE SCALE GENOMIC DNA]</scope>
    <source>
        <strain evidence="9 10">SAG 10367</strain>
    </source>
</reference>
<keyword evidence="3" id="KW-1003">Cell membrane</keyword>
<dbReference type="Pfam" id="PF04093">
    <property type="entry name" value="MreD"/>
    <property type="match status" value="1"/>
</dbReference>
<sequence>MFNRNLLWMILLGVMILEGSLVHWLIPSAWQKQVFVSPNILLIVIMYIGLYRHRHSALVQGIIFGLLHDLLYYGNMIGVYAFGFGLVGYLVGLVSRRKPPLMATSLLLIATGELLFELSNYGLNYLFNITHVDFRYVLTHIVLPSVLFNLLIALLLYIPMRKLFEYIGTVQEDRFH</sequence>
<keyword evidence="6 8" id="KW-1133">Transmembrane helix</keyword>
<evidence type="ECO:0000256" key="4">
    <source>
        <dbReference type="ARBA" id="ARBA00022692"/>
    </source>
</evidence>
<evidence type="ECO:0000256" key="8">
    <source>
        <dbReference type="SAM" id="Phobius"/>
    </source>
</evidence>
<evidence type="ECO:0000313" key="10">
    <source>
        <dbReference type="Proteomes" id="UP000192727"/>
    </source>
</evidence>
<dbReference type="NCBIfam" id="TIGR03426">
    <property type="entry name" value="shape_MreD"/>
    <property type="match status" value="1"/>
</dbReference>
<dbReference type="GO" id="GO:0008360">
    <property type="term" value="P:regulation of cell shape"/>
    <property type="evidence" value="ECO:0007669"/>
    <property type="project" value="UniProtKB-KW"/>
</dbReference>
<gene>
    <name evidence="9" type="ORF">B7C51_05680</name>
</gene>
<keyword evidence="7 8" id="KW-0472">Membrane</keyword>
<dbReference type="GO" id="GO:0005886">
    <property type="term" value="C:plasma membrane"/>
    <property type="evidence" value="ECO:0007669"/>
    <property type="project" value="UniProtKB-SubCell"/>
</dbReference>
<keyword evidence="5" id="KW-0133">Cell shape</keyword>
<evidence type="ECO:0000256" key="3">
    <source>
        <dbReference type="ARBA" id="ARBA00022475"/>
    </source>
</evidence>
<dbReference type="InterPro" id="IPR007227">
    <property type="entry name" value="Cell_shape_determining_MreD"/>
</dbReference>
<feature type="transmembrane region" description="Helical" evidence="8">
    <location>
        <begin position="70"/>
        <end position="92"/>
    </location>
</feature>